<gene>
    <name evidence="2" type="ORF">ALP42_04390</name>
</gene>
<dbReference type="AlphaFoldDB" id="A0AB74BJ38"/>
<organism evidence="2 3">
    <name type="scientific">Pseudomonas savastanoi pv. nerii</name>
    <dbReference type="NCBI Taxonomy" id="360921"/>
    <lineage>
        <taxon>Bacteria</taxon>
        <taxon>Pseudomonadati</taxon>
        <taxon>Pseudomonadota</taxon>
        <taxon>Gammaproteobacteria</taxon>
        <taxon>Pseudomonadales</taxon>
        <taxon>Pseudomonadaceae</taxon>
        <taxon>Pseudomonas</taxon>
    </lineage>
</organism>
<feature type="region of interest" description="Disordered" evidence="1">
    <location>
        <begin position="76"/>
        <end position="114"/>
    </location>
</feature>
<dbReference type="Proteomes" id="UP000268636">
    <property type="component" value="Unassembled WGS sequence"/>
</dbReference>
<evidence type="ECO:0000256" key="1">
    <source>
        <dbReference type="SAM" id="MobiDB-lite"/>
    </source>
</evidence>
<name>A0AB74BJ38_PSESS</name>
<comment type="caution">
    <text evidence="2">The sequence shown here is derived from an EMBL/GenBank/DDBJ whole genome shotgun (WGS) entry which is preliminary data.</text>
</comment>
<evidence type="ECO:0008006" key="4">
    <source>
        <dbReference type="Google" id="ProtNLM"/>
    </source>
</evidence>
<reference evidence="2 3" key="1">
    <citation type="submission" date="2018-08" db="EMBL/GenBank/DDBJ databases">
        <title>Recombination of ecologically and evolutionarily significant loci maintains genetic cohesion in the Pseudomonas syringae species complex.</title>
        <authorList>
            <person name="Dillon M."/>
            <person name="Thakur S."/>
            <person name="Almeida R.N.D."/>
            <person name="Weir B.S."/>
            <person name="Guttman D.S."/>
        </authorList>
    </citation>
    <scope>NUCLEOTIDE SEQUENCE [LARGE SCALE GENOMIC DNA]</scope>
    <source>
        <strain evidence="2 3">ICMP 13786</strain>
    </source>
</reference>
<dbReference type="EMBL" id="RBTN01000119">
    <property type="protein sequence ID" value="RMT77105.1"/>
    <property type="molecule type" value="Genomic_DNA"/>
</dbReference>
<sequence length="114" mass="12219">ETRGGSYCSAMCHCDSRLFFSCKPLIEMQSMTRTMLSVFSAVLLCAHSVCALSADSTSSTNTAVSDQQIRTQVEAKRDQLSGADKINPAQQQSSSSLLEAPVDTDDAPAQAQRP</sequence>
<evidence type="ECO:0000313" key="2">
    <source>
        <dbReference type="EMBL" id="RMT77105.1"/>
    </source>
</evidence>
<evidence type="ECO:0000313" key="3">
    <source>
        <dbReference type="Proteomes" id="UP000268636"/>
    </source>
</evidence>
<accession>A0AB74BJ38</accession>
<proteinExistence type="predicted"/>
<protein>
    <recommendedName>
        <fullName evidence="4">PAS protein</fullName>
    </recommendedName>
</protein>
<feature type="non-terminal residue" evidence="2">
    <location>
        <position position="1"/>
    </location>
</feature>